<sequence length="1459" mass="161437">MDDGSSEAVRDNGSGTPRRSVSDQVLTPTLSSQSYVGRFEEEAVEVLERMEIVFRLVVDVLDPGGKNVVLRNLEEVRLTATAQIKSLSAFLKMRRRDLKEQGSQLKSRIHAKLACCQAATGVQIKSLLSLHSDGKTAKDALRRTLALLLDAAEACIFSSWRKLKICEELFSALLNGISQITVSRGGQLLRVLLIPLKPLVNYTCAQADILGDSQGAMFEAVAKLSCEIIEFGWSKDRALVDTFIMGLASCIRERNDYEEQDGKEKQAVPVVQLNLIRLLATLSVSVNKREVVDMILPLFIESLEEGDAAVPSLLRLRLLDAISQMASLGFEKSYRETVVLMTRSYMDKIKNVGSGESQTVLPEALTERVETLPAGFLLVASHLTSSMLRVDYRHRLLSLCSDVGLAAESKSGRSGADFLGPLLPAVAEICSDFDPASNVEPSLLKLFRNLWFYIVLFGLAPPVQQNKLPTKPISTSLSSTGSITGATLQAVSGPYMWNNQWSVAVQRIALGTPPLVVSSVKWLEDELELNALHNPGSKRGSGNEKAAVGQRVALSAALGGRVDVSAMSTISGVKATYLLAVAFLEMIRFSSNGGILSAGSPSVAERSAFSCVFEYLTTPSLMPAVVQCLTAIVYRAFETSVAWMEERTSDTGKEADRRDLILSTHVCFLIKNISQRDEHVRNISVNLLAQLKEKFPKILWNSRCLDSLLFAATSELPSAQVHDPNWVGTVRSLYQKIVREWITNAFSYAPCTAQGLLQENLCKLNPSQKLVMDSIFSETRICMGKNDCWSGIRTANIPAVVDSAAAASGAMKEVLEGSTLGSTASASASVKCNRAVEIAGVRKLYNNIGGLQMGISPVGFGGGPGAGVPSHQSLDEMFLTRFVQLLQQFVSTAEKGEAVDKSLFRENCSQATALLLSHMDDESEVKLDGFSQLLRLLCWCPAYILTPDAMETGIFVWTWLVSSAPSLGALVLAELVDAWLWTIDTKRGLFASGTRYSGPAAKLRPHLVPGEPEMPPEKDPVEGLMAQRLWLGFLIDRFEVVRHDSVEQLLLLSRMLQGTMKSPSHFSCHPAAAGTFFTAMLLGLKFCSSQAQSNLQDCRIGLHLLEDRVYRAALGWFAYEPEWFEGNIKSFAQSEAQSVSIFVHHLLSERTDATLLDSSLRGRGRESDLRNMADACHPVWGQLDNYAVGREKRKQLLTMLCQHEADRLEVWAQPLNKENTLFRCTKIGSDKWVEHVRTAFSVDPRIALALTSRFPTNSSVIAEVTHLVQMHILEIRTIPQALPFFVTPKIVEENSVLLQQLPHWAPCSITQALEFLSPAYKGHPRVMAYVLRVLESYPPERVLFFMPQLVQALRYDEGKLVERYLLEAAHRSNLFAHILIWHLQGESSPEESENDGTLLKINSFQAMLPVLRQKIIDSFTPEARDLFQRQFDFFNKVTNISGVLFQVFLHLYRYIPFSL</sequence>
<dbReference type="GO" id="GO:0048015">
    <property type="term" value="P:phosphatidylinositol-mediated signaling"/>
    <property type="evidence" value="ECO:0007669"/>
    <property type="project" value="TreeGrafter"/>
</dbReference>
<evidence type="ECO:0000256" key="2">
    <source>
        <dbReference type="ARBA" id="ARBA00012169"/>
    </source>
</evidence>
<feature type="compositionally biased region" description="Polar residues" evidence="3">
    <location>
        <begin position="13"/>
        <end position="25"/>
    </location>
</feature>
<evidence type="ECO:0000256" key="1">
    <source>
        <dbReference type="ARBA" id="ARBA00006209"/>
    </source>
</evidence>
<dbReference type="InterPro" id="IPR001263">
    <property type="entry name" value="PI3K_accessory_dom"/>
</dbReference>
<protein>
    <recommendedName>
        <fullName evidence="2">1-phosphatidylinositol 4-kinase</fullName>
        <ecNumber evidence="2">2.7.1.67</ecNumber>
    </recommendedName>
</protein>
<dbReference type="Proteomes" id="UP000243459">
    <property type="component" value="Chromosome 3"/>
</dbReference>
<proteinExistence type="inferred from homology"/>
<evidence type="ECO:0000259" key="4">
    <source>
        <dbReference type="PROSITE" id="PS51545"/>
    </source>
</evidence>
<dbReference type="InterPro" id="IPR042236">
    <property type="entry name" value="PI3K_accessory_sf"/>
</dbReference>
<dbReference type="Pfam" id="PF00613">
    <property type="entry name" value="PI3Ka"/>
    <property type="match status" value="1"/>
</dbReference>
<evidence type="ECO:0000313" key="6">
    <source>
        <dbReference type="Proteomes" id="UP000243459"/>
    </source>
</evidence>
<feature type="domain" description="PIK helical" evidence="4">
    <location>
        <begin position="1233"/>
        <end position="1407"/>
    </location>
</feature>
<dbReference type="InterPro" id="IPR015433">
    <property type="entry name" value="PI3/4_kinase"/>
</dbReference>
<dbReference type="SMART" id="SM00145">
    <property type="entry name" value="PI3Ka"/>
    <property type="match status" value="1"/>
</dbReference>
<name>A0A5P1FAG8_ASPOF</name>
<gene>
    <name evidence="5" type="ORF">A4U43_C03F16180</name>
</gene>
<dbReference type="Gene3D" id="1.25.40.70">
    <property type="entry name" value="Phosphatidylinositol 3-kinase, accessory domain (PIK)"/>
    <property type="match status" value="1"/>
</dbReference>
<dbReference type="EC" id="2.7.1.67" evidence="2"/>
<dbReference type="PROSITE" id="PS51545">
    <property type="entry name" value="PIK_HELICAL"/>
    <property type="match status" value="1"/>
</dbReference>
<evidence type="ECO:0000313" key="5">
    <source>
        <dbReference type="EMBL" id="ONK75376.1"/>
    </source>
</evidence>
<dbReference type="Gramene" id="ONK75376">
    <property type="protein sequence ID" value="ONK75376"/>
    <property type="gene ID" value="A4U43_C03F16180"/>
</dbReference>
<dbReference type="GO" id="GO:0046854">
    <property type="term" value="P:phosphatidylinositol phosphate biosynthetic process"/>
    <property type="evidence" value="ECO:0007669"/>
    <property type="project" value="InterPro"/>
</dbReference>
<dbReference type="EMBL" id="CM007383">
    <property type="protein sequence ID" value="ONK75376.1"/>
    <property type="molecule type" value="Genomic_DNA"/>
</dbReference>
<dbReference type="OMA" id="KHEARES"/>
<dbReference type="GO" id="GO:0004430">
    <property type="term" value="F:1-phosphatidylinositol 4-kinase activity"/>
    <property type="evidence" value="ECO:0007669"/>
    <property type="project" value="TreeGrafter"/>
</dbReference>
<dbReference type="PANTHER" id="PTHR10048:SF15">
    <property type="entry name" value="PHOSPHATIDYLINOSITOL 4-KINASE ALPHA"/>
    <property type="match status" value="1"/>
</dbReference>
<organism evidence="5 6">
    <name type="scientific">Asparagus officinalis</name>
    <name type="common">Garden asparagus</name>
    <dbReference type="NCBI Taxonomy" id="4686"/>
    <lineage>
        <taxon>Eukaryota</taxon>
        <taxon>Viridiplantae</taxon>
        <taxon>Streptophyta</taxon>
        <taxon>Embryophyta</taxon>
        <taxon>Tracheophyta</taxon>
        <taxon>Spermatophyta</taxon>
        <taxon>Magnoliopsida</taxon>
        <taxon>Liliopsida</taxon>
        <taxon>Asparagales</taxon>
        <taxon>Asparagaceae</taxon>
        <taxon>Asparagoideae</taxon>
        <taxon>Asparagus</taxon>
    </lineage>
</organism>
<dbReference type="SUPFAM" id="SSF48371">
    <property type="entry name" value="ARM repeat"/>
    <property type="match status" value="2"/>
</dbReference>
<dbReference type="InterPro" id="IPR016024">
    <property type="entry name" value="ARM-type_fold"/>
</dbReference>
<feature type="region of interest" description="Disordered" evidence="3">
    <location>
        <begin position="1"/>
        <end position="25"/>
    </location>
</feature>
<dbReference type="PANTHER" id="PTHR10048">
    <property type="entry name" value="PHOSPHATIDYLINOSITOL KINASE"/>
    <property type="match status" value="1"/>
</dbReference>
<accession>A0A5P1FAG8</accession>
<comment type="similarity">
    <text evidence="1">Belongs to the PI3/PI4-kinase family. Type III PI4K subfamily.</text>
</comment>
<evidence type="ECO:0000256" key="3">
    <source>
        <dbReference type="SAM" id="MobiDB-lite"/>
    </source>
</evidence>
<dbReference type="GO" id="GO:0005737">
    <property type="term" value="C:cytoplasm"/>
    <property type="evidence" value="ECO:0007669"/>
    <property type="project" value="TreeGrafter"/>
</dbReference>
<dbReference type="GO" id="GO:0005886">
    <property type="term" value="C:plasma membrane"/>
    <property type="evidence" value="ECO:0007669"/>
    <property type="project" value="TreeGrafter"/>
</dbReference>
<dbReference type="Pfam" id="PF19274">
    <property type="entry name" value="PI4K_N"/>
    <property type="match status" value="1"/>
</dbReference>
<dbReference type="InterPro" id="IPR045495">
    <property type="entry name" value="PI4K_N"/>
</dbReference>
<keyword evidence="6" id="KW-1185">Reference proteome</keyword>
<reference evidence="6" key="1">
    <citation type="journal article" date="2017" name="Nat. Commun.">
        <title>The asparagus genome sheds light on the origin and evolution of a young Y chromosome.</title>
        <authorList>
            <person name="Harkess A."/>
            <person name="Zhou J."/>
            <person name="Xu C."/>
            <person name="Bowers J.E."/>
            <person name="Van der Hulst R."/>
            <person name="Ayyampalayam S."/>
            <person name="Mercati F."/>
            <person name="Riccardi P."/>
            <person name="McKain M.R."/>
            <person name="Kakrana A."/>
            <person name="Tang H."/>
            <person name="Ray J."/>
            <person name="Groenendijk J."/>
            <person name="Arikit S."/>
            <person name="Mathioni S.M."/>
            <person name="Nakano M."/>
            <person name="Shan H."/>
            <person name="Telgmann-Rauber A."/>
            <person name="Kanno A."/>
            <person name="Yue Z."/>
            <person name="Chen H."/>
            <person name="Li W."/>
            <person name="Chen Y."/>
            <person name="Xu X."/>
            <person name="Zhang Y."/>
            <person name="Luo S."/>
            <person name="Chen H."/>
            <person name="Gao J."/>
            <person name="Mao Z."/>
            <person name="Pires J.C."/>
            <person name="Luo M."/>
            <person name="Kudrna D."/>
            <person name="Wing R.A."/>
            <person name="Meyers B.C."/>
            <person name="Yi K."/>
            <person name="Kong H."/>
            <person name="Lavrijsen P."/>
            <person name="Sunseri F."/>
            <person name="Falavigna A."/>
            <person name="Ye Y."/>
            <person name="Leebens-Mack J.H."/>
            <person name="Chen G."/>
        </authorList>
    </citation>
    <scope>NUCLEOTIDE SEQUENCE [LARGE SCALE GENOMIC DNA]</scope>
    <source>
        <strain evidence="6">cv. DH0086</strain>
    </source>
</reference>